<reference evidence="2 3" key="1">
    <citation type="journal article" date="2019" name="Int. J. Syst. Evol. Microbiol.">
        <title>The Global Catalogue of Microorganisms (GCM) 10K type strain sequencing project: providing services to taxonomists for standard genome sequencing and annotation.</title>
        <authorList>
            <consortium name="The Broad Institute Genomics Platform"/>
            <consortium name="The Broad Institute Genome Sequencing Center for Infectious Disease"/>
            <person name="Wu L."/>
            <person name="Ma J."/>
        </authorList>
    </citation>
    <scope>NUCLEOTIDE SEQUENCE [LARGE SCALE GENOMIC DNA]</scope>
    <source>
        <strain evidence="2 3">SKJ47</strain>
    </source>
</reference>
<evidence type="ECO:0000313" key="2">
    <source>
        <dbReference type="EMBL" id="MFC6893632.1"/>
    </source>
</evidence>
<dbReference type="RefSeq" id="WP_379745776.1">
    <property type="nucleotide sequence ID" value="NZ_JBHSVN010000001.1"/>
</dbReference>
<dbReference type="EMBL" id="JBHSXL010000010">
    <property type="protein sequence ID" value="MFC6893632.1"/>
    <property type="molecule type" value="Genomic_DNA"/>
</dbReference>
<feature type="transmembrane region" description="Helical" evidence="1">
    <location>
        <begin position="20"/>
        <end position="46"/>
    </location>
</feature>
<evidence type="ECO:0000313" key="3">
    <source>
        <dbReference type="Proteomes" id="UP001596296"/>
    </source>
</evidence>
<evidence type="ECO:0000256" key="1">
    <source>
        <dbReference type="SAM" id="Phobius"/>
    </source>
</evidence>
<keyword evidence="1" id="KW-1133">Transmembrane helix</keyword>
<organism evidence="2 3">
    <name type="scientific">Halopenitus salinus</name>
    <dbReference type="NCBI Taxonomy" id="1198295"/>
    <lineage>
        <taxon>Archaea</taxon>
        <taxon>Methanobacteriati</taxon>
        <taxon>Methanobacteriota</taxon>
        <taxon>Stenosarchaea group</taxon>
        <taxon>Halobacteria</taxon>
        <taxon>Halobacteriales</taxon>
        <taxon>Haloferacaceae</taxon>
        <taxon>Halopenitus</taxon>
    </lineage>
</organism>
<dbReference type="Proteomes" id="UP001596296">
    <property type="component" value="Unassembled WGS sequence"/>
</dbReference>
<gene>
    <name evidence="2" type="ORF">ACFQE9_13605</name>
</gene>
<keyword evidence="1" id="KW-0812">Transmembrane</keyword>
<proteinExistence type="predicted"/>
<keyword evidence="3" id="KW-1185">Reference proteome</keyword>
<dbReference type="AlphaFoldDB" id="A0ABD5UZN4"/>
<keyword evidence="1" id="KW-0472">Membrane</keyword>
<sequence>MDIRDRIGKVREKIDWTNAFAGFLVSALLSPLIAPFVTSLVTPVFLGAGIFPTPDLQAEVQQTEAGYPEGATVERFDNITWESGYEVYRVRFSHNGGPTLSRAVFEVRFPGCIKNVQVPGSNRGYGAITINNPLKPQIEASNRPDSEVVGCTAQIVTENIHTHEGYTAEFVVDHTHSKCDMLTAYNPNREFFVEYEWQENGQKVERRLVGEIQNADEEFNNVTLPSNSTKLTQQEDYAAYLYAVGNGNERQAMNTCYGS</sequence>
<comment type="caution">
    <text evidence="2">The sequence shown here is derived from an EMBL/GenBank/DDBJ whole genome shotgun (WGS) entry which is preliminary data.</text>
</comment>
<accession>A0ABD5UZN4</accession>
<protein>
    <submittedName>
        <fullName evidence="2">Uncharacterized protein</fullName>
    </submittedName>
</protein>
<name>A0ABD5UZN4_9EURY</name>